<evidence type="ECO:0008006" key="2">
    <source>
        <dbReference type="Google" id="ProtNLM"/>
    </source>
</evidence>
<proteinExistence type="predicted"/>
<reference evidence="1" key="1">
    <citation type="journal article" date="2020" name="Nature">
        <title>Giant virus diversity and host interactions through global metagenomics.</title>
        <authorList>
            <person name="Schulz F."/>
            <person name="Roux S."/>
            <person name="Paez-Espino D."/>
            <person name="Jungbluth S."/>
            <person name="Walsh D.A."/>
            <person name="Denef V.J."/>
            <person name="McMahon K.D."/>
            <person name="Konstantinidis K.T."/>
            <person name="Eloe-Fadrosh E.A."/>
            <person name="Kyrpides N.C."/>
            <person name="Woyke T."/>
        </authorList>
    </citation>
    <scope>NUCLEOTIDE SEQUENCE</scope>
    <source>
        <strain evidence="1">GVMAG-M-3300023179-59</strain>
    </source>
</reference>
<evidence type="ECO:0000313" key="1">
    <source>
        <dbReference type="EMBL" id="QHT74467.1"/>
    </source>
</evidence>
<protein>
    <recommendedName>
        <fullName evidence="2">Glycosyltransferase 2-like domain-containing protein</fullName>
    </recommendedName>
</protein>
<sequence>MQTLIVICSKYPNPTLPNCVRNLYEKQIKQSLDYKICIVDSESTDLMHYRKVEDEFPDVEICYVNNKNYEYGAWKYAYTKYPNFDTYILIQDTIILHKEIPLENINNETAYTFFHDSGYNSDKGIKSRGIENMKSSGLYIKNLVDTDFRLAQHSSFIVNNKVLKNIFSTLTIPPVNKAGSCFYERNFGLYFICRNINTINLHDYMIKINGKRM</sequence>
<dbReference type="AlphaFoldDB" id="A0A6C0H228"/>
<accession>A0A6C0H228</accession>
<organism evidence="1">
    <name type="scientific">viral metagenome</name>
    <dbReference type="NCBI Taxonomy" id="1070528"/>
    <lineage>
        <taxon>unclassified sequences</taxon>
        <taxon>metagenomes</taxon>
        <taxon>organismal metagenomes</taxon>
    </lineage>
</organism>
<dbReference type="EMBL" id="MN739850">
    <property type="protein sequence ID" value="QHT74467.1"/>
    <property type="molecule type" value="Genomic_DNA"/>
</dbReference>
<name>A0A6C0H228_9ZZZZ</name>